<dbReference type="EMBL" id="JBHSIM010000004">
    <property type="protein sequence ID" value="MFC4831389.1"/>
    <property type="molecule type" value="Genomic_DNA"/>
</dbReference>
<dbReference type="Proteomes" id="UP001595909">
    <property type="component" value="Unassembled WGS sequence"/>
</dbReference>
<dbReference type="Pfam" id="PF04203">
    <property type="entry name" value="Sortase"/>
    <property type="match status" value="1"/>
</dbReference>
<reference evidence="4" key="1">
    <citation type="journal article" date="2019" name="Int. J. Syst. Evol. Microbiol.">
        <title>The Global Catalogue of Microorganisms (GCM) 10K type strain sequencing project: providing services to taxonomists for standard genome sequencing and annotation.</title>
        <authorList>
            <consortium name="The Broad Institute Genomics Platform"/>
            <consortium name="The Broad Institute Genome Sequencing Center for Infectious Disease"/>
            <person name="Wu L."/>
            <person name="Ma J."/>
        </authorList>
    </citation>
    <scope>NUCLEOTIDE SEQUENCE [LARGE SCALE GENOMIC DNA]</scope>
    <source>
        <strain evidence="4">CCUG 50347</strain>
    </source>
</reference>
<keyword evidence="4" id="KW-1185">Reference proteome</keyword>
<dbReference type="SUPFAM" id="SSF63817">
    <property type="entry name" value="Sortase"/>
    <property type="match status" value="1"/>
</dbReference>
<dbReference type="Gene3D" id="2.40.260.10">
    <property type="entry name" value="Sortase"/>
    <property type="match status" value="1"/>
</dbReference>
<dbReference type="InterPro" id="IPR042001">
    <property type="entry name" value="Sortase_F"/>
</dbReference>
<protein>
    <submittedName>
        <fullName evidence="3">Sortase domain-bontaining protein</fullName>
    </submittedName>
</protein>
<name>A0ABV9RCW6_9PSEU</name>
<sequence>MSGRLVAFVLALLAVGVLVAAVGGGGGGPEETRTAALAPGERAPVPVPLPEADVTGVDAPSIGLSTEETTDLGRNADDSLEVPRDAGTVGWYEESASPGAVGPTVLAAHVNLDGEQGAFFRLARMPAGATVEVHRDDDTTAVFVIDRVERYAKYTFPTEAVYGPTPDSQLRLITCGGVFDPAARTYEENVVAFGHLTAAYRSG</sequence>
<proteinExistence type="predicted"/>
<evidence type="ECO:0000256" key="1">
    <source>
        <dbReference type="ARBA" id="ARBA00022801"/>
    </source>
</evidence>
<comment type="caution">
    <text evidence="3">The sequence shown here is derived from an EMBL/GenBank/DDBJ whole genome shotgun (WGS) entry which is preliminary data.</text>
</comment>
<evidence type="ECO:0000256" key="2">
    <source>
        <dbReference type="SAM" id="MobiDB-lite"/>
    </source>
</evidence>
<gene>
    <name evidence="3" type="ORF">ACFPEL_03095</name>
</gene>
<dbReference type="CDD" id="cd05829">
    <property type="entry name" value="Sortase_F"/>
    <property type="match status" value="1"/>
</dbReference>
<feature type="region of interest" description="Disordered" evidence="2">
    <location>
        <begin position="60"/>
        <end position="80"/>
    </location>
</feature>
<organism evidence="3 4">
    <name type="scientific">Actinomycetospora chibensis</name>
    <dbReference type="NCBI Taxonomy" id="663606"/>
    <lineage>
        <taxon>Bacteria</taxon>
        <taxon>Bacillati</taxon>
        <taxon>Actinomycetota</taxon>
        <taxon>Actinomycetes</taxon>
        <taxon>Pseudonocardiales</taxon>
        <taxon>Pseudonocardiaceae</taxon>
        <taxon>Actinomycetospora</taxon>
    </lineage>
</organism>
<evidence type="ECO:0000313" key="3">
    <source>
        <dbReference type="EMBL" id="MFC4831389.1"/>
    </source>
</evidence>
<dbReference type="InterPro" id="IPR005754">
    <property type="entry name" value="Sortase"/>
</dbReference>
<accession>A0ABV9RCW6</accession>
<dbReference type="RefSeq" id="WP_274192435.1">
    <property type="nucleotide sequence ID" value="NZ_BAABHN010000004.1"/>
</dbReference>
<keyword evidence="1" id="KW-0378">Hydrolase</keyword>
<dbReference type="InterPro" id="IPR023365">
    <property type="entry name" value="Sortase_dom-sf"/>
</dbReference>
<evidence type="ECO:0000313" key="4">
    <source>
        <dbReference type="Proteomes" id="UP001595909"/>
    </source>
</evidence>